<name>A0A1N7FHP4_9EURY</name>
<evidence type="ECO:0000313" key="2">
    <source>
        <dbReference type="Proteomes" id="UP000185687"/>
    </source>
</evidence>
<dbReference type="Proteomes" id="UP000185687">
    <property type="component" value="Unassembled WGS sequence"/>
</dbReference>
<gene>
    <name evidence="1" type="ORF">SAMN05421809_3250</name>
</gene>
<keyword evidence="2" id="KW-1185">Reference proteome</keyword>
<dbReference type="AlphaFoldDB" id="A0A1N7FHP4"/>
<dbReference type="EMBL" id="FTNP01000006">
    <property type="protein sequence ID" value="SIR99948.1"/>
    <property type="molecule type" value="Genomic_DNA"/>
</dbReference>
<sequence>MNRGIETTVERIRHESRERQAPAEGRQCEFALHHQADGVIEG</sequence>
<protein>
    <submittedName>
        <fullName evidence="1">Uncharacterized protein</fullName>
    </submittedName>
</protein>
<accession>A0A1N7FHP4</accession>
<evidence type="ECO:0000313" key="1">
    <source>
        <dbReference type="EMBL" id="SIR99948.1"/>
    </source>
</evidence>
<reference evidence="1 2" key="1">
    <citation type="submission" date="2017-01" db="EMBL/GenBank/DDBJ databases">
        <authorList>
            <person name="Mah S.A."/>
            <person name="Swanson W.J."/>
            <person name="Moy G.W."/>
            <person name="Vacquier V.D."/>
        </authorList>
    </citation>
    <scope>NUCLEOTIDE SEQUENCE [LARGE SCALE GENOMIC DNA]</scope>
    <source>
        <strain evidence="1 2">CGMCC 1.8909</strain>
    </source>
</reference>
<organism evidence="1 2">
    <name type="scientific">Natronorubrum daqingense</name>
    <dbReference type="NCBI Taxonomy" id="588898"/>
    <lineage>
        <taxon>Archaea</taxon>
        <taxon>Methanobacteriati</taxon>
        <taxon>Methanobacteriota</taxon>
        <taxon>Stenosarchaea group</taxon>
        <taxon>Halobacteria</taxon>
        <taxon>Halobacteriales</taxon>
        <taxon>Natrialbaceae</taxon>
        <taxon>Natronorubrum</taxon>
    </lineage>
</organism>
<proteinExistence type="predicted"/>